<reference evidence="2" key="1">
    <citation type="journal article" date="2014" name="Int. J. Syst. Evol. Microbiol.">
        <title>Complete genome sequence of Corynebacterium casei LMG S-19264T (=DSM 44701T), isolated from a smear-ripened cheese.</title>
        <authorList>
            <consortium name="US DOE Joint Genome Institute (JGI-PGF)"/>
            <person name="Walter F."/>
            <person name="Albersmeier A."/>
            <person name="Kalinowski J."/>
            <person name="Ruckert C."/>
        </authorList>
    </citation>
    <scope>NUCLEOTIDE SEQUENCE</scope>
    <source>
        <strain evidence="2">CGMCC 1.14988</strain>
    </source>
</reference>
<evidence type="ECO:0000313" key="3">
    <source>
        <dbReference type="Proteomes" id="UP000650511"/>
    </source>
</evidence>
<keyword evidence="3" id="KW-1185">Reference proteome</keyword>
<feature type="region of interest" description="Disordered" evidence="1">
    <location>
        <begin position="41"/>
        <end position="70"/>
    </location>
</feature>
<evidence type="ECO:0000256" key="1">
    <source>
        <dbReference type="SAM" id="MobiDB-lite"/>
    </source>
</evidence>
<proteinExistence type="predicted"/>
<dbReference type="AlphaFoldDB" id="A0A8J3AAB6"/>
<reference evidence="2" key="2">
    <citation type="submission" date="2020-09" db="EMBL/GenBank/DDBJ databases">
        <authorList>
            <person name="Sun Q."/>
            <person name="Zhou Y."/>
        </authorList>
    </citation>
    <scope>NUCLEOTIDE SEQUENCE</scope>
    <source>
        <strain evidence="2">CGMCC 1.14988</strain>
    </source>
</reference>
<dbReference type="OrthoDB" id="7869604at2"/>
<organism evidence="2 3">
    <name type="scientific">Egicoccus halophilus</name>
    <dbReference type="NCBI Taxonomy" id="1670830"/>
    <lineage>
        <taxon>Bacteria</taxon>
        <taxon>Bacillati</taxon>
        <taxon>Actinomycetota</taxon>
        <taxon>Nitriliruptoria</taxon>
        <taxon>Egicoccales</taxon>
        <taxon>Egicoccaceae</taxon>
        <taxon>Egicoccus</taxon>
    </lineage>
</organism>
<evidence type="ECO:0000313" key="2">
    <source>
        <dbReference type="EMBL" id="GGI06380.1"/>
    </source>
</evidence>
<sequence>MGLDDDPFDWQLTRDGRVLVFRGGRQVAVVAGRRAERLRSRLEGDPDTAQHALARVTGNYRRGNERPGRP</sequence>
<dbReference type="EMBL" id="BMHA01000006">
    <property type="protein sequence ID" value="GGI06380.1"/>
    <property type="molecule type" value="Genomic_DNA"/>
</dbReference>
<comment type="caution">
    <text evidence="2">The sequence shown here is derived from an EMBL/GenBank/DDBJ whole genome shotgun (WGS) entry which is preliminary data.</text>
</comment>
<dbReference type="Proteomes" id="UP000650511">
    <property type="component" value="Unassembled WGS sequence"/>
</dbReference>
<gene>
    <name evidence="2" type="ORF">GCM10011354_18800</name>
</gene>
<accession>A0A8J3AAB6</accession>
<name>A0A8J3AAB6_9ACTN</name>
<protein>
    <submittedName>
        <fullName evidence="2">Uncharacterized protein</fullName>
    </submittedName>
</protein>
<dbReference type="RefSeq" id="WP_130650558.1">
    <property type="nucleotide sequence ID" value="NZ_BMHA01000006.1"/>
</dbReference>